<dbReference type="GeneID" id="19974833"/>
<dbReference type="OrthoDB" id="10010954at2759"/>
<dbReference type="RefSeq" id="XP_008720040.1">
    <property type="nucleotide sequence ID" value="XM_008721818.1"/>
</dbReference>
<feature type="signal peptide" evidence="1">
    <location>
        <begin position="1"/>
        <end position="23"/>
    </location>
</feature>
<dbReference type="eggNOG" id="ENOG502SBVF">
    <property type="taxonomic scope" value="Eukaryota"/>
</dbReference>
<dbReference type="Proteomes" id="UP000030752">
    <property type="component" value="Unassembled WGS sequence"/>
</dbReference>
<keyword evidence="3" id="KW-1185">Reference proteome</keyword>
<dbReference type="EMBL" id="KB822723">
    <property type="protein sequence ID" value="ETN37871.1"/>
    <property type="molecule type" value="Genomic_DNA"/>
</dbReference>
<dbReference type="HOGENOM" id="CLU_072152_0_0_1"/>
<reference evidence="2 3" key="1">
    <citation type="submission" date="2013-03" db="EMBL/GenBank/DDBJ databases">
        <title>The Genome Sequence of Phialophora europaea CBS 101466.</title>
        <authorList>
            <consortium name="The Broad Institute Genomics Platform"/>
            <person name="Cuomo C."/>
            <person name="de Hoog S."/>
            <person name="Gorbushina A."/>
            <person name="Walker B."/>
            <person name="Young S.K."/>
            <person name="Zeng Q."/>
            <person name="Gargeya S."/>
            <person name="Fitzgerald M."/>
            <person name="Haas B."/>
            <person name="Abouelleil A."/>
            <person name="Allen A.W."/>
            <person name="Alvarado L."/>
            <person name="Arachchi H.M."/>
            <person name="Berlin A.M."/>
            <person name="Chapman S.B."/>
            <person name="Gainer-Dewar J."/>
            <person name="Goldberg J."/>
            <person name="Griggs A."/>
            <person name="Gujja S."/>
            <person name="Hansen M."/>
            <person name="Howarth C."/>
            <person name="Imamovic A."/>
            <person name="Ireland A."/>
            <person name="Larimer J."/>
            <person name="McCowan C."/>
            <person name="Murphy C."/>
            <person name="Pearson M."/>
            <person name="Poon T.W."/>
            <person name="Priest M."/>
            <person name="Roberts A."/>
            <person name="Saif S."/>
            <person name="Shea T."/>
            <person name="Sisk P."/>
            <person name="Sykes S."/>
            <person name="Wortman J."/>
            <person name="Nusbaum C."/>
            <person name="Birren B."/>
        </authorList>
    </citation>
    <scope>NUCLEOTIDE SEQUENCE [LARGE SCALE GENOMIC DNA]</scope>
    <source>
        <strain evidence="2 3">CBS 101466</strain>
    </source>
</reference>
<keyword evidence="1" id="KW-0732">Signal</keyword>
<sequence>MWSRTVVATVALCLTSFTQHASASPKPQPQAAGGVQLYGGMPSSTASPASIPSVASSVVNGTSHLYSLTRLFFSTMMVPNNLPQLKTLQSPLFAENITGRVSDSRKFLGRELNTEYVFGAFTGPVMNSSRVTLLGMPIQHETMRFAANEADRSAFITEIVHFNISMLSTVVPVQVELWMRWNDQDELTAYDARFVYFDWLMATATANLQKAYGLGSAQDTLNQIKNLLVGQVCETTQQHCTGELQQYDSLDDCHSFLMQEIRLGQPFEFGVDTVMCRSLHEGMLTLKPEAHCPHVGKTGGNMCVDDLDYLTYVADRDFFGVPGAGW</sequence>
<gene>
    <name evidence="2" type="ORF">HMPREF1541_07494</name>
</gene>
<dbReference type="InParanoid" id="W2RN14"/>
<dbReference type="VEuPathDB" id="FungiDB:HMPREF1541_07494"/>
<evidence type="ECO:0000256" key="1">
    <source>
        <dbReference type="SAM" id="SignalP"/>
    </source>
</evidence>
<name>W2RN14_CYPE1</name>
<evidence type="ECO:0000313" key="2">
    <source>
        <dbReference type="EMBL" id="ETN37871.1"/>
    </source>
</evidence>
<protein>
    <submittedName>
        <fullName evidence="2">Uncharacterized protein</fullName>
    </submittedName>
</protein>
<dbReference type="AlphaFoldDB" id="W2RN14"/>
<accession>W2RN14</accession>
<organism evidence="2 3">
    <name type="scientific">Cyphellophora europaea (strain CBS 101466)</name>
    <name type="common">Phialophora europaea</name>
    <dbReference type="NCBI Taxonomy" id="1220924"/>
    <lineage>
        <taxon>Eukaryota</taxon>
        <taxon>Fungi</taxon>
        <taxon>Dikarya</taxon>
        <taxon>Ascomycota</taxon>
        <taxon>Pezizomycotina</taxon>
        <taxon>Eurotiomycetes</taxon>
        <taxon>Chaetothyriomycetidae</taxon>
        <taxon>Chaetothyriales</taxon>
        <taxon>Cyphellophoraceae</taxon>
        <taxon>Cyphellophora</taxon>
    </lineage>
</organism>
<proteinExistence type="predicted"/>
<feature type="chain" id="PRO_5004824343" evidence="1">
    <location>
        <begin position="24"/>
        <end position="326"/>
    </location>
</feature>
<evidence type="ECO:0000313" key="3">
    <source>
        <dbReference type="Proteomes" id="UP000030752"/>
    </source>
</evidence>